<accession>A0A9N9C6V3</accession>
<gene>
    <name evidence="1" type="ORF">FCALED_LOCUS8183</name>
</gene>
<evidence type="ECO:0000313" key="2">
    <source>
        <dbReference type="Proteomes" id="UP000789570"/>
    </source>
</evidence>
<protein>
    <submittedName>
        <fullName evidence="1">1500_t:CDS:1</fullName>
    </submittedName>
</protein>
<dbReference type="AlphaFoldDB" id="A0A9N9C6V3"/>
<organism evidence="1 2">
    <name type="scientific">Funneliformis caledonium</name>
    <dbReference type="NCBI Taxonomy" id="1117310"/>
    <lineage>
        <taxon>Eukaryota</taxon>
        <taxon>Fungi</taxon>
        <taxon>Fungi incertae sedis</taxon>
        <taxon>Mucoromycota</taxon>
        <taxon>Glomeromycotina</taxon>
        <taxon>Glomeromycetes</taxon>
        <taxon>Glomerales</taxon>
        <taxon>Glomeraceae</taxon>
        <taxon>Funneliformis</taxon>
    </lineage>
</organism>
<name>A0A9N9C6V3_9GLOM</name>
<comment type="caution">
    <text evidence="1">The sequence shown here is derived from an EMBL/GenBank/DDBJ whole genome shotgun (WGS) entry which is preliminary data.</text>
</comment>
<dbReference type="Proteomes" id="UP000789570">
    <property type="component" value="Unassembled WGS sequence"/>
</dbReference>
<proteinExistence type="predicted"/>
<keyword evidence="2" id="KW-1185">Reference proteome</keyword>
<evidence type="ECO:0000313" key="1">
    <source>
        <dbReference type="EMBL" id="CAG8592830.1"/>
    </source>
</evidence>
<sequence length="63" mass="7512">MRKLEYFVIQMKVKCIHETRITNSTRVMQLILLVELQITWLDDTSLNTYINVEFPVDSVKFCC</sequence>
<dbReference type="EMBL" id="CAJVPQ010002327">
    <property type="protein sequence ID" value="CAG8592830.1"/>
    <property type="molecule type" value="Genomic_DNA"/>
</dbReference>
<reference evidence="1" key="1">
    <citation type="submission" date="2021-06" db="EMBL/GenBank/DDBJ databases">
        <authorList>
            <person name="Kallberg Y."/>
            <person name="Tangrot J."/>
            <person name="Rosling A."/>
        </authorList>
    </citation>
    <scope>NUCLEOTIDE SEQUENCE</scope>
    <source>
        <strain evidence="1">UK204</strain>
    </source>
</reference>